<evidence type="ECO:0000256" key="2">
    <source>
        <dbReference type="ARBA" id="ARBA00022475"/>
    </source>
</evidence>
<feature type="transmembrane region" description="Helical" evidence="6">
    <location>
        <begin position="45"/>
        <end position="71"/>
    </location>
</feature>
<dbReference type="PANTHER" id="PTHR12677">
    <property type="entry name" value="GOLGI APPARATUS MEMBRANE PROTEIN TVP38-RELATED"/>
    <property type="match status" value="1"/>
</dbReference>
<keyword evidence="5 6" id="KW-0472">Membrane</keyword>
<evidence type="ECO:0000256" key="4">
    <source>
        <dbReference type="ARBA" id="ARBA00022989"/>
    </source>
</evidence>
<evidence type="ECO:0000256" key="1">
    <source>
        <dbReference type="ARBA" id="ARBA00004651"/>
    </source>
</evidence>
<evidence type="ECO:0000256" key="6">
    <source>
        <dbReference type="RuleBase" id="RU366058"/>
    </source>
</evidence>
<keyword evidence="2 6" id="KW-1003">Cell membrane</keyword>
<accession>A0A3P3VPB5</accession>
<evidence type="ECO:0000313" key="8">
    <source>
        <dbReference type="EMBL" id="RRJ83496.1"/>
    </source>
</evidence>
<comment type="subcellular location">
    <subcellularLocation>
        <location evidence="1 6">Cell membrane</location>
        <topology evidence="1 6">Multi-pass membrane protein</topology>
    </subcellularLocation>
</comment>
<name>A0A3P3VPB5_9GAMM</name>
<comment type="similarity">
    <text evidence="6">Belongs to the TVP38/TMEM64 family.</text>
</comment>
<evidence type="ECO:0000259" key="7">
    <source>
        <dbReference type="Pfam" id="PF09335"/>
    </source>
</evidence>
<feature type="transmembrane region" description="Helical" evidence="6">
    <location>
        <begin position="154"/>
        <end position="173"/>
    </location>
</feature>
<feature type="transmembrane region" description="Helical" evidence="6">
    <location>
        <begin position="78"/>
        <end position="102"/>
    </location>
</feature>
<proteinExistence type="inferred from homology"/>
<dbReference type="GO" id="GO:0005886">
    <property type="term" value="C:plasma membrane"/>
    <property type="evidence" value="ECO:0007669"/>
    <property type="project" value="UniProtKB-SubCell"/>
</dbReference>
<gene>
    <name evidence="8" type="ORF">D0544_12345</name>
</gene>
<evidence type="ECO:0000313" key="9">
    <source>
        <dbReference type="Proteomes" id="UP000280792"/>
    </source>
</evidence>
<reference evidence="8 9" key="2">
    <citation type="submission" date="2018-12" db="EMBL/GenBank/DDBJ databases">
        <title>Simiduia agarivorans gen. nov., sp. nov., a marine, agarolytic bacterium isolated from shallow coastal water from Keelung, Taiwan.</title>
        <authorList>
            <person name="Shieh W.Y."/>
        </authorList>
    </citation>
    <scope>NUCLEOTIDE SEQUENCE [LARGE SCALE GENOMIC DNA]</scope>
    <source>
        <strain evidence="8 9">GTF-13</strain>
    </source>
</reference>
<keyword evidence="3 6" id="KW-0812">Transmembrane</keyword>
<dbReference type="Pfam" id="PF09335">
    <property type="entry name" value="VTT_dom"/>
    <property type="match status" value="1"/>
</dbReference>
<dbReference type="Proteomes" id="UP000280792">
    <property type="component" value="Unassembled WGS sequence"/>
</dbReference>
<keyword evidence="4 6" id="KW-1133">Transmembrane helix</keyword>
<evidence type="ECO:0000256" key="5">
    <source>
        <dbReference type="ARBA" id="ARBA00023136"/>
    </source>
</evidence>
<dbReference type="AlphaFoldDB" id="A0A3P3VPB5"/>
<feature type="domain" description="VTT" evidence="7">
    <location>
        <begin position="58"/>
        <end position="174"/>
    </location>
</feature>
<dbReference type="InterPro" id="IPR015414">
    <property type="entry name" value="TMEM64"/>
</dbReference>
<feature type="transmembrane region" description="Helical" evidence="6">
    <location>
        <begin position="122"/>
        <end position="142"/>
    </location>
</feature>
<dbReference type="EMBL" id="QWEZ01000002">
    <property type="protein sequence ID" value="RRJ83496.1"/>
    <property type="molecule type" value="Genomic_DNA"/>
</dbReference>
<reference evidence="8 9" key="1">
    <citation type="submission" date="2018-08" db="EMBL/GenBank/DDBJ databases">
        <authorList>
            <person name="Khan S.A."/>
        </authorList>
    </citation>
    <scope>NUCLEOTIDE SEQUENCE [LARGE SCALE GENOMIC DNA]</scope>
    <source>
        <strain evidence="8 9">GTF-13</strain>
    </source>
</reference>
<organism evidence="8 9">
    <name type="scientific">Aestuariirhabdus litorea</name>
    <dbReference type="NCBI Taxonomy" id="2528527"/>
    <lineage>
        <taxon>Bacteria</taxon>
        <taxon>Pseudomonadati</taxon>
        <taxon>Pseudomonadota</taxon>
        <taxon>Gammaproteobacteria</taxon>
        <taxon>Oceanospirillales</taxon>
        <taxon>Aestuariirhabdaceae</taxon>
        <taxon>Aestuariirhabdus</taxon>
    </lineage>
</organism>
<dbReference type="PANTHER" id="PTHR12677:SF59">
    <property type="entry name" value="GOLGI APPARATUS MEMBRANE PROTEIN TVP38-RELATED"/>
    <property type="match status" value="1"/>
</dbReference>
<feature type="transmembrane region" description="Helical" evidence="6">
    <location>
        <begin position="179"/>
        <end position="197"/>
    </location>
</feature>
<comment type="caution">
    <text evidence="8">The sequence shown here is derived from an EMBL/GenBank/DDBJ whole genome shotgun (WGS) entry which is preliminary data.</text>
</comment>
<protein>
    <recommendedName>
        <fullName evidence="6">TVP38/TMEM64 family membrane protein</fullName>
    </recommendedName>
</protein>
<sequence>MLLLVILAFAIWGWLDHFGSASSWYHSGRILQLVRDAGPTGPLIIVATMAIAIVFSPLPSAPIAMVSGALYGHLAGTLYIFIGSLVGASIAFTIARVLGYQAAQQWIEQRFPQWKLGDQRRLMWLVMASRLVPFVSFDLVSYAAGITALSYPRFLLATAIGILPASFLLAHFGEAAMEHQFAISLILLAVLLIAAGLSQLRSRTPDD</sequence>
<dbReference type="InterPro" id="IPR032816">
    <property type="entry name" value="VTT_dom"/>
</dbReference>
<keyword evidence="9" id="KW-1185">Reference proteome</keyword>
<evidence type="ECO:0000256" key="3">
    <source>
        <dbReference type="ARBA" id="ARBA00022692"/>
    </source>
</evidence>